<protein>
    <submittedName>
        <fullName evidence="2">Uncharacterized protein</fullName>
    </submittedName>
</protein>
<evidence type="ECO:0000313" key="3">
    <source>
        <dbReference type="Proteomes" id="UP000799771"/>
    </source>
</evidence>
<keyword evidence="3" id="KW-1185">Reference proteome</keyword>
<accession>A0A6A6ALP2</accession>
<organism evidence="2 3">
    <name type="scientific">Dothidotthia symphoricarpi CBS 119687</name>
    <dbReference type="NCBI Taxonomy" id="1392245"/>
    <lineage>
        <taxon>Eukaryota</taxon>
        <taxon>Fungi</taxon>
        <taxon>Dikarya</taxon>
        <taxon>Ascomycota</taxon>
        <taxon>Pezizomycotina</taxon>
        <taxon>Dothideomycetes</taxon>
        <taxon>Pleosporomycetidae</taxon>
        <taxon>Pleosporales</taxon>
        <taxon>Dothidotthiaceae</taxon>
        <taxon>Dothidotthia</taxon>
    </lineage>
</organism>
<dbReference type="RefSeq" id="XP_033526241.1">
    <property type="nucleotide sequence ID" value="XM_033667574.1"/>
</dbReference>
<dbReference type="EMBL" id="ML977501">
    <property type="protein sequence ID" value="KAF2131854.1"/>
    <property type="molecule type" value="Genomic_DNA"/>
</dbReference>
<dbReference type="Proteomes" id="UP000799771">
    <property type="component" value="Unassembled WGS sequence"/>
</dbReference>
<gene>
    <name evidence="2" type="ORF">P153DRAFT_364334</name>
</gene>
<feature type="region of interest" description="Disordered" evidence="1">
    <location>
        <begin position="29"/>
        <end position="64"/>
    </location>
</feature>
<proteinExistence type="predicted"/>
<sequence>MYYHATRTPPYSPDQPQFQVPREIQLRKPQPILPSMPNEVPSQRVRREVSGFRGRNYPTMSIKK</sequence>
<evidence type="ECO:0000313" key="2">
    <source>
        <dbReference type="EMBL" id="KAF2131854.1"/>
    </source>
</evidence>
<evidence type="ECO:0000256" key="1">
    <source>
        <dbReference type="SAM" id="MobiDB-lite"/>
    </source>
</evidence>
<dbReference type="GeneID" id="54408006"/>
<reference evidence="2" key="1">
    <citation type="journal article" date="2020" name="Stud. Mycol.">
        <title>101 Dothideomycetes genomes: a test case for predicting lifestyles and emergence of pathogens.</title>
        <authorList>
            <person name="Haridas S."/>
            <person name="Albert R."/>
            <person name="Binder M."/>
            <person name="Bloem J."/>
            <person name="Labutti K."/>
            <person name="Salamov A."/>
            <person name="Andreopoulos B."/>
            <person name="Baker S."/>
            <person name="Barry K."/>
            <person name="Bills G."/>
            <person name="Bluhm B."/>
            <person name="Cannon C."/>
            <person name="Castanera R."/>
            <person name="Culley D."/>
            <person name="Daum C."/>
            <person name="Ezra D."/>
            <person name="Gonzalez J."/>
            <person name="Henrissat B."/>
            <person name="Kuo A."/>
            <person name="Liang C."/>
            <person name="Lipzen A."/>
            <person name="Lutzoni F."/>
            <person name="Magnuson J."/>
            <person name="Mondo S."/>
            <person name="Nolan M."/>
            <person name="Ohm R."/>
            <person name="Pangilinan J."/>
            <person name="Park H.-J."/>
            <person name="Ramirez L."/>
            <person name="Alfaro M."/>
            <person name="Sun H."/>
            <person name="Tritt A."/>
            <person name="Yoshinaga Y."/>
            <person name="Zwiers L.-H."/>
            <person name="Turgeon B."/>
            <person name="Goodwin S."/>
            <person name="Spatafora J."/>
            <person name="Crous P."/>
            <person name="Grigoriev I."/>
        </authorList>
    </citation>
    <scope>NUCLEOTIDE SEQUENCE</scope>
    <source>
        <strain evidence="2">CBS 119687</strain>
    </source>
</reference>
<dbReference type="AlphaFoldDB" id="A0A6A6ALP2"/>
<name>A0A6A6ALP2_9PLEO</name>